<feature type="domain" description="Bacterial EndoU nuclease" evidence="2">
    <location>
        <begin position="57"/>
        <end position="173"/>
    </location>
</feature>
<dbReference type="GO" id="GO:0004519">
    <property type="term" value="F:endonuclease activity"/>
    <property type="evidence" value="ECO:0007669"/>
    <property type="project" value="InterPro"/>
</dbReference>
<dbReference type="Pfam" id="PF14436">
    <property type="entry name" value="EndoU_bacteria"/>
    <property type="match status" value="1"/>
</dbReference>
<accession>E4KNS4</accession>
<evidence type="ECO:0000256" key="1">
    <source>
        <dbReference type="SAM" id="SignalP"/>
    </source>
</evidence>
<proteinExistence type="predicted"/>
<sequence length="176" mass="20111">MKKLIRLLFLLVTLYSALACQSNSSNPSQANQEKQESQLQDSQFRLSDLENTQHFNRHALEHIFYGSINRKGNATGYHYEGISQMAQILPDTRSKNDKHGVYRAKVKIEGQKKKAMSTFFPKDWSPQEVVDAINEAYDMADHVSGNIYEGASQGITIQMYLTDDQKIISAFPIYER</sequence>
<keyword evidence="4" id="KW-1185">Reference proteome</keyword>
<protein>
    <recommendedName>
        <fullName evidence="2">Bacterial EndoU nuclease domain-containing protein</fullName>
    </recommendedName>
</protein>
<reference evidence="3 4" key="1">
    <citation type="submission" date="2010-10" db="EMBL/GenBank/DDBJ databases">
        <authorList>
            <person name="Durkin A.S."/>
            <person name="Madupu R."/>
            <person name="Torralba M."/>
            <person name="Gillis M."/>
            <person name="Methe B."/>
            <person name="Sutton G."/>
            <person name="Nelson K.E."/>
        </authorList>
    </citation>
    <scope>NUCLEOTIDE SEQUENCE [LARGE SCALE GENOMIC DNA]</scope>
    <source>
        <strain evidence="3 4">ACS-139-V-Col8</strain>
    </source>
</reference>
<dbReference type="STRING" id="908337.HMPREF9257_1205"/>
<evidence type="ECO:0000313" key="3">
    <source>
        <dbReference type="EMBL" id="EFR31166.1"/>
    </source>
</evidence>
<dbReference type="PROSITE" id="PS51257">
    <property type="entry name" value="PROKAR_LIPOPROTEIN"/>
    <property type="match status" value="1"/>
</dbReference>
<organism evidence="3 4">
    <name type="scientific">Eremococcus coleocola ACS-139-V-Col8</name>
    <dbReference type="NCBI Taxonomy" id="908337"/>
    <lineage>
        <taxon>Bacteria</taxon>
        <taxon>Bacillati</taxon>
        <taxon>Bacillota</taxon>
        <taxon>Bacilli</taxon>
        <taxon>Lactobacillales</taxon>
        <taxon>Aerococcaceae</taxon>
        <taxon>Eremococcus</taxon>
    </lineage>
</organism>
<dbReference type="RefSeq" id="WP_006418369.1">
    <property type="nucleotide sequence ID" value="NZ_AENN01000015.1"/>
</dbReference>
<feature type="chain" id="PRO_5039359690" description="Bacterial EndoU nuclease domain-containing protein" evidence="1">
    <location>
        <begin position="20"/>
        <end position="176"/>
    </location>
</feature>
<dbReference type="OrthoDB" id="9809490at2"/>
<keyword evidence="1" id="KW-0732">Signal</keyword>
<dbReference type="eggNOG" id="ENOG503370G">
    <property type="taxonomic scope" value="Bacteria"/>
</dbReference>
<dbReference type="EMBL" id="AENN01000015">
    <property type="protein sequence ID" value="EFR31166.1"/>
    <property type="molecule type" value="Genomic_DNA"/>
</dbReference>
<name>E4KNS4_9LACT</name>
<evidence type="ECO:0000259" key="2">
    <source>
        <dbReference type="Pfam" id="PF14436"/>
    </source>
</evidence>
<comment type="caution">
    <text evidence="3">The sequence shown here is derived from an EMBL/GenBank/DDBJ whole genome shotgun (WGS) entry which is preliminary data.</text>
</comment>
<dbReference type="Proteomes" id="UP000005990">
    <property type="component" value="Unassembled WGS sequence"/>
</dbReference>
<feature type="signal peptide" evidence="1">
    <location>
        <begin position="1"/>
        <end position="19"/>
    </location>
</feature>
<gene>
    <name evidence="3" type="ORF">HMPREF9257_1205</name>
</gene>
<evidence type="ECO:0000313" key="4">
    <source>
        <dbReference type="Proteomes" id="UP000005990"/>
    </source>
</evidence>
<dbReference type="AlphaFoldDB" id="E4KNS4"/>
<dbReference type="InterPro" id="IPR029501">
    <property type="entry name" value="EndoU_bac"/>
</dbReference>